<dbReference type="RefSeq" id="WP_131613105.1">
    <property type="nucleotide sequence ID" value="NZ_PSZP01000002.1"/>
</dbReference>
<comment type="caution">
    <text evidence="1">The sequence shown here is derived from an EMBL/GenBank/DDBJ whole genome shotgun (WGS) entry which is preliminary data.</text>
</comment>
<sequence>MKLTEEQYKQEIRKMQNEGLIMKENCISNYHLSNKHSSRYISIIKWLKSRNLDTSCELVEQLYKADVVIRRQLSEILKPIEIQISSWVKYYFTFNNIGIKELLTKEIYEDIDDFSIYTYKENSLNFVQGKLKRKKGAPLDSTIDEMTFGTLVGLICLMDPKRIELIFSDDEFAMTKKELTNILNEMVCLRNYISHNNVLFSDKKLILNNKSLSLKTIIYSLDKITLGSYSTKLRKYIINYQEYSYKKLSNKTSVDKLKFDAIFENILSHLLK</sequence>
<dbReference type="EMBL" id="PSZP01000002">
    <property type="protein sequence ID" value="TCG11962.1"/>
    <property type="molecule type" value="Genomic_DNA"/>
</dbReference>
<gene>
    <name evidence="1" type="ORF">C4B25_00460</name>
</gene>
<dbReference type="OrthoDB" id="9827314at2"/>
<evidence type="ECO:0000313" key="2">
    <source>
        <dbReference type="Proteomes" id="UP000291072"/>
    </source>
</evidence>
<protein>
    <submittedName>
        <fullName evidence="1">Uncharacterized protein</fullName>
    </submittedName>
</protein>
<keyword evidence="2" id="KW-1185">Reference proteome</keyword>
<organism evidence="1 2">
    <name type="scientific">Mycoplasma todarodis</name>
    <dbReference type="NCBI Taxonomy" id="1937191"/>
    <lineage>
        <taxon>Bacteria</taxon>
        <taxon>Bacillati</taxon>
        <taxon>Mycoplasmatota</taxon>
        <taxon>Mollicutes</taxon>
        <taxon>Mycoplasmataceae</taxon>
        <taxon>Mycoplasma</taxon>
    </lineage>
</organism>
<reference evidence="1 2" key="1">
    <citation type="submission" date="2018-02" db="EMBL/GenBank/DDBJ databases">
        <title>Mycoplasma marinum and Mycoplasma todarodis sp. nov., moderately halophilic and psychrotolerant mycoplasmas isolated from cephalopods.</title>
        <authorList>
            <person name="Viver T."/>
        </authorList>
    </citation>
    <scope>NUCLEOTIDE SEQUENCE [LARGE SCALE GENOMIC DNA]</scope>
    <source>
        <strain evidence="1 2">5H</strain>
    </source>
</reference>
<dbReference type="AlphaFoldDB" id="A0A4R0XSU4"/>
<dbReference type="Pfam" id="PF07751">
    <property type="entry name" value="Abi_2"/>
    <property type="match status" value="1"/>
</dbReference>
<proteinExistence type="predicted"/>
<dbReference type="InterPro" id="IPR011664">
    <property type="entry name" value="Abi_system_AbiD/AbiF-like"/>
</dbReference>
<accession>A0A4R0XSU4</accession>
<evidence type="ECO:0000313" key="1">
    <source>
        <dbReference type="EMBL" id="TCG11962.1"/>
    </source>
</evidence>
<name>A0A4R0XSU4_9MOLU</name>
<dbReference type="Proteomes" id="UP000291072">
    <property type="component" value="Unassembled WGS sequence"/>
</dbReference>